<dbReference type="PANTHER" id="PTHR46577">
    <property type="entry name" value="HTH-TYPE TRANSCRIPTIONAL REGULATORY PROTEIN GABR"/>
    <property type="match status" value="1"/>
</dbReference>
<dbReference type="AlphaFoldDB" id="A0A9J7BRX5"/>
<keyword evidence="3" id="KW-1185">Reference proteome</keyword>
<dbReference type="KEGG" id="orp:MOP44_05125"/>
<keyword evidence="2" id="KW-0032">Aminotransferase</keyword>
<gene>
    <name evidence="2" type="ORF">MOP44_05125</name>
</gene>
<sequence length="320" mass="35930">MGSLRFRQAICRYLRTARSVRCDPEQIMIVSGSQQALDITARVLFNPGDTVLVEEPGYHLQRTVLAGAGCQLKLVPVDEQGMDIAKAPKYSGVKAAFVTPSHQFPLGSTMSATRRLHLLNWAEREGAWVVEDDYDSEFRFDSSPIASLQGLDVNARVIYIGTFSKILFPSLRIGYIVIPRDLVGLFEAIRYATDIFPPYLYQEVLADFMELGHLGRYIRKMRRIYGERRSALLESLQAEFGDFFKVHGSSAGMQVAVTLPEGFNDIEISARGTTERLMLWPLSRYYTGKNPRQGFVLGFGSVPAEHIRSAVKRLRSLILG</sequence>
<feature type="domain" description="Aminotransferase class I/classII large" evidence="1">
    <location>
        <begin position="2"/>
        <end position="260"/>
    </location>
</feature>
<dbReference type="Gene3D" id="3.40.640.10">
    <property type="entry name" value="Type I PLP-dependent aspartate aminotransferase-like (Major domain)"/>
    <property type="match status" value="1"/>
</dbReference>
<name>A0A9J7BRX5_9BACT</name>
<dbReference type="InterPro" id="IPR004839">
    <property type="entry name" value="Aminotransferase_I/II_large"/>
</dbReference>
<evidence type="ECO:0000313" key="3">
    <source>
        <dbReference type="Proteomes" id="UP001059380"/>
    </source>
</evidence>
<proteinExistence type="predicted"/>
<dbReference type="Proteomes" id="UP001059380">
    <property type="component" value="Chromosome"/>
</dbReference>
<dbReference type="InterPro" id="IPR051446">
    <property type="entry name" value="HTH_trans_reg/aminotransferase"/>
</dbReference>
<dbReference type="InterPro" id="IPR015424">
    <property type="entry name" value="PyrdxlP-dep_Trfase"/>
</dbReference>
<dbReference type="PANTHER" id="PTHR46577:SF1">
    <property type="entry name" value="HTH-TYPE TRANSCRIPTIONAL REGULATORY PROTEIN GABR"/>
    <property type="match status" value="1"/>
</dbReference>
<reference evidence="2" key="1">
    <citation type="submission" date="2021-04" db="EMBL/GenBank/DDBJ databases">
        <title>Phylogenetic analysis of Acidobacteriaceae.</title>
        <authorList>
            <person name="Qiu L."/>
            <person name="Zhang Q."/>
        </authorList>
    </citation>
    <scope>NUCLEOTIDE SEQUENCE</scope>
    <source>
        <strain evidence="2">DSM 25168</strain>
    </source>
</reference>
<evidence type="ECO:0000259" key="1">
    <source>
        <dbReference type="Pfam" id="PF00155"/>
    </source>
</evidence>
<dbReference type="InterPro" id="IPR015421">
    <property type="entry name" value="PyrdxlP-dep_Trfase_major"/>
</dbReference>
<keyword evidence="2" id="KW-0808">Transferase</keyword>
<dbReference type="GO" id="GO:0030170">
    <property type="term" value="F:pyridoxal phosphate binding"/>
    <property type="evidence" value="ECO:0007669"/>
    <property type="project" value="InterPro"/>
</dbReference>
<evidence type="ECO:0000313" key="2">
    <source>
        <dbReference type="EMBL" id="UWZ85321.1"/>
    </source>
</evidence>
<organism evidence="2 3">
    <name type="scientific">Occallatibacter riparius</name>
    <dbReference type="NCBI Taxonomy" id="1002689"/>
    <lineage>
        <taxon>Bacteria</taxon>
        <taxon>Pseudomonadati</taxon>
        <taxon>Acidobacteriota</taxon>
        <taxon>Terriglobia</taxon>
        <taxon>Terriglobales</taxon>
        <taxon>Acidobacteriaceae</taxon>
        <taxon>Occallatibacter</taxon>
    </lineage>
</organism>
<dbReference type="Pfam" id="PF00155">
    <property type="entry name" value="Aminotran_1_2"/>
    <property type="match status" value="1"/>
</dbReference>
<protein>
    <submittedName>
        <fullName evidence="2">PLP-dependent aminotransferase family protein</fullName>
    </submittedName>
</protein>
<dbReference type="RefSeq" id="WP_260794838.1">
    <property type="nucleotide sequence ID" value="NZ_CP093313.1"/>
</dbReference>
<dbReference type="GO" id="GO:0008483">
    <property type="term" value="F:transaminase activity"/>
    <property type="evidence" value="ECO:0007669"/>
    <property type="project" value="UniProtKB-KW"/>
</dbReference>
<dbReference type="CDD" id="cd00609">
    <property type="entry name" value="AAT_like"/>
    <property type="match status" value="1"/>
</dbReference>
<dbReference type="SUPFAM" id="SSF53383">
    <property type="entry name" value="PLP-dependent transferases"/>
    <property type="match status" value="1"/>
</dbReference>
<dbReference type="EMBL" id="CP093313">
    <property type="protein sequence ID" value="UWZ85321.1"/>
    <property type="molecule type" value="Genomic_DNA"/>
</dbReference>
<accession>A0A9J7BRX5</accession>